<dbReference type="Gene3D" id="3.40.50.1820">
    <property type="entry name" value="alpha/beta hydrolase"/>
    <property type="match status" value="1"/>
</dbReference>
<protein>
    <recommendedName>
        <fullName evidence="3">Alpha/beta hydrolase</fullName>
    </recommendedName>
</protein>
<proteinExistence type="predicted"/>
<reference evidence="1 2" key="1">
    <citation type="submission" date="2019-02" db="EMBL/GenBank/DDBJ databases">
        <title>Arcanobacterium bovis sp. nov., isolated from the milk of a cow with mastitis.</title>
        <authorList>
            <person name="Sammra O."/>
            <person name="Foster G."/>
            <person name="Hassan A."/>
            <person name="Alssahen M."/>
            <person name="Laemmler C."/>
            <person name="Borowiak M."/>
            <person name="Malorny B."/>
            <person name="Abdulmawjood A."/>
        </authorList>
    </citation>
    <scope>NUCLEOTIDE SEQUENCE [LARGE SCALE GENOMIC DNA]</scope>
    <source>
        <strain evidence="1 2">C605018/01/1</strain>
    </source>
</reference>
<accession>A0A4Q9V207</accession>
<sequence length="256" mass="27927">MDSFAAEVETTPEKQVLENLLALDVASEEIERYGVHPDQYIEWYGPEDGKVICFIHGGFFHEDGTLRYLRPSALSLGEAGYRIALPEFRRVPGNPAVSLEDMATLARHPLLAEATWLGHSAGSLNVLNVLFNTDLKPAHGVVLAPIFDLRRDAEETPSISSAATIHWLGGTPAEIPDVYKEFDPAVRYAQLGADGFTGAGYRLDIIHGADDATIPVQRTRDLASEPFNIAIVPEANHNDVIRPGHDAWLLLLGALG</sequence>
<organism evidence="1 2">
    <name type="scientific">Arcanobacterium bovis</name>
    <dbReference type="NCBI Taxonomy" id="2529275"/>
    <lineage>
        <taxon>Bacteria</taxon>
        <taxon>Bacillati</taxon>
        <taxon>Actinomycetota</taxon>
        <taxon>Actinomycetes</taxon>
        <taxon>Actinomycetales</taxon>
        <taxon>Actinomycetaceae</taxon>
        <taxon>Arcanobacterium</taxon>
    </lineage>
</organism>
<gene>
    <name evidence="1" type="ORF">EZJ44_00555</name>
</gene>
<dbReference type="EMBL" id="SJDT01000001">
    <property type="protein sequence ID" value="TBW23669.1"/>
    <property type="molecule type" value="Genomic_DNA"/>
</dbReference>
<comment type="caution">
    <text evidence="1">The sequence shown here is derived from an EMBL/GenBank/DDBJ whole genome shotgun (WGS) entry which is preliminary data.</text>
</comment>
<dbReference type="SUPFAM" id="SSF53474">
    <property type="entry name" value="alpha/beta-Hydrolases"/>
    <property type="match status" value="1"/>
</dbReference>
<name>A0A4Q9V207_9ACTO</name>
<dbReference type="Proteomes" id="UP000293036">
    <property type="component" value="Unassembled WGS sequence"/>
</dbReference>
<evidence type="ECO:0000313" key="2">
    <source>
        <dbReference type="Proteomes" id="UP000293036"/>
    </source>
</evidence>
<dbReference type="OrthoDB" id="255603at2"/>
<evidence type="ECO:0000313" key="1">
    <source>
        <dbReference type="EMBL" id="TBW23669.1"/>
    </source>
</evidence>
<dbReference type="AlphaFoldDB" id="A0A4Q9V207"/>
<dbReference type="RefSeq" id="WP_131279076.1">
    <property type="nucleotide sequence ID" value="NZ_JBHSLR010000009.1"/>
</dbReference>
<evidence type="ECO:0008006" key="3">
    <source>
        <dbReference type="Google" id="ProtNLM"/>
    </source>
</evidence>
<dbReference type="InterPro" id="IPR029058">
    <property type="entry name" value="AB_hydrolase_fold"/>
</dbReference>
<keyword evidence="2" id="KW-1185">Reference proteome</keyword>